<gene>
    <name evidence="2" type="ORF">ABW22_13400</name>
</gene>
<comment type="caution">
    <text evidence="2">The sequence shown here is derived from an EMBL/GenBank/DDBJ whole genome shotgun (WGS) entry which is preliminary data.</text>
</comment>
<name>A0A106BKX4_THIDE</name>
<dbReference type="RefSeq" id="WP_059757606.1">
    <property type="nucleotide sequence ID" value="NZ_LDUG01000036.1"/>
</dbReference>
<organism evidence="2 3">
    <name type="scientific">Thiobacillus denitrificans</name>
    <dbReference type="NCBI Taxonomy" id="36861"/>
    <lineage>
        <taxon>Bacteria</taxon>
        <taxon>Pseudomonadati</taxon>
        <taxon>Pseudomonadota</taxon>
        <taxon>Betaproteobacteria</taxon>
        <taxon>Nitrosomonadales</taxon>
        <taxon>Thiobacillaceae</taxon>
        <taxon>Thiobacillus</taxon>
    </lineage>
</organism>
<dbReference type="InterPro" id="IPR050077">
    <property type="entry name" value="LexA_repressor"/>
</dbReference>
<dbReference type="EMBL" id="LDUG01000036">
    <property type="protein sequence ID" value="KVW94365.1"/>
    <property type="molecule type" value="Genomic_DNA"/>
</dbReference>
<dbReference type="PANTHER" id="PTHR33516">
    <property type="entry name" value="LEXA REPRESSOR"/>
    <property type="match status" value="1"/>
</dbReference>
<dbReference type="CDD" id="cd06529">
    <property type="entry name" value="S24_LexA-like"/>
    <property type="match status" value="1"/>
</dbReference>
<evidence type="ECO:0000313" key="2">
    <source>
        <dbReference type="EMBL" id="KVW94365.1"/>
    </source>
</evidence>
<dbReference type="InterPro" id="IPR039418">
    <property type="entry name" value="LexA-like"/>
</dbReference>
<dbReference type="Gene3D" id="2.10.109.10">
    <property type="entry name" value="Umud Fragment, subunit A"/>
    <property type="match status" value="1"/>
</dbReference>
<accession>A0A106BKX4</accession>
<proteinExistence type="predicted"/>
<dbReference type="Proteomes" id="UP000064243">
    <property type="component" value="Unassembled WGS sequence"/>
</dbReference>
<keyword evidence="3" id="KW-1185">Reference proteome</keyword>
<dbReference type="PATRIC" id="fig|36861.3.peg.2469"/>
<dbReference type="STRING" id="1123392.GCA_000376425_01120"/>
<dbReference type="OrthoDB" id="9021722at2"/>
<dbReference type="InterPro" id="IPR015927">
    <property type="entry name" value="Peptidase_S24_S26A/B/C"/>
</dbReference>
<evidence type="ECO:0000313" key="3">
    <source>
        <dbReference type="Proteomes" id="UP000064243"/>
    </source>
</evidence>
<dbReference type="Pfam" id="PF00717">
    <property type="entry name" value="Peptidase_S24"/>
    <property type="match status" value="1"/>
</dbReference>
<reference evidence="2 3" key="1">
    <citation type="journal article" date="2015" name="Appl. Environ. Microbiol.">
        <title>Aerobic and Anaerobic Thiosulfate Oxidation by a Cold-Adapted, Subglacial Chemoautotroph.</title>
        <authorList>
            <person name="Harrold Z.R."/>
            <person name="Skidmore M.L."/>
            <person name="Hamilton T.L."/>
            <person name="Desch L."/>
            <person name="Amada K."/>
            <person name="van Gelder W."/>
            <person name="Glover K."/>
            <person name="Roden E.E."/>
            <person name="Boyd E.S."/>
        </authorList>
    </citation>
    <scope>NUCLEOTIDE SEQUENCE [LARGE SCALE GENOMIC DNA]</scope>
    <source>
        <strain evidence="2 3">RG</strain>
    </source>
</reference>
<feature type="domain" description="Peptidase S24/S26A/S26B/S26C" evidence="1">
    <location>
        <begin position="22"/>
        <end position="96"/>
    </location>
</feature>
<protein>
    <submittedName>
        <fullName evidence="2">Phage repressor</fullName>
    </submittedName>
</protein>
<dbReference type="AlphaFoldDB" id="A0A106BKX4"/>
<evidence type="ECO:0000259" key="1">
    <source>
        <dbReference type="Pfam" id="PF00717"/>
    </source>
</evidence>
<dbReference type="InterPro" id="IPR036286">
    <property type="entry name" value="LexA/Signal_pep-like_sf"/>
</dbReference>
<dbReference type="SUPFAM" id="SSF51306">
    <property type="entry name" value="LexA/Signal peptidase"/>
    <property type="match status" value="1"/>
</dbReference>
<dbReference type="PANTHER" id="PTHR33516:SF2">
    <property type="entry name" value="LEXA REPRESSOR-RELATED"/>
    <property type="match status" value="1"/>
</dbReference>
<sequence length="120" mass="13519">MNERSERKTIPIQELNEASNCSSAEPYALMVLGDSMMPEFEQGEIIVVEPSGLVKDGSFVVAFVNDEFIFRQLVQHADGWMLKPLNPMYENIPVADIDVAKGVVIMKKRPGKRSEQKSYL</sequence>